<feature type="compositionally biased region" description="Polar residues" evidence="1">
    <location>
        <begin position="91"/>
        <end position="101"/>
    </location>
</feature>
<feature type="compositionally biased region" description="Low complexity" evidence="1">
    <location>
        <begin position="135"/>
        <end position="146"/>
    </location>
</feature>
<feature type="compositionally biased region" description="Polar residues" evidence="1">
    <location>
        <begin position="13"/>
        <end position="24"/>
    </location>
</feature>
<feature type="non-terminal residue" evidence="2">
    <location>
        <position position="269"/>
    </location>
</feature>
<feature type="region of interest" description="Disordered" evidence="1">
    <location>
        <begin position="121"/>
        <end position="178"/>
    </location>
</feature>
<proteinExistence type="predicted"/>
<keyword evidence="3" id="KW-1185">Reference proteome</keyword>
<dbReference type="AlphaFoldDB" id="A0A409X7A5"/>
<evidence type="ECO:0000313" key="3">
    <source>
        <dbReference type="Proteomes" id="UP000284842"/>
    </source>
</evidence>
<protein>
    <submittedName>
        <fullName evidence="2">Uncharacterized protein</fullName>
    </submittedName>
</protein>
<feature type="region of interest" description="Disordered" evidence="1">
    <location>
        <begin position="1"/>
        <end position="107"/>
    </location>
</feature>
<name>A0A409X7A5_9AGAR</name>
<organism evidence="2 3">
    <name type="scientific">Panaeolus cyanescens</name>
    <dbReference type="NCBI Taxonomy" id="181874"/>
    <lineage>
        <taxon>Eukaryota</taxon>
        <taxon>Fungi</taxon>
        <taxon>Dikarya</taxon>
        <taxon>Basidiomycota</taxon>
        <taxon>Agaricomycotina</taxon>
        <taxon>Agaricomycetes</taxon>
        <taxon>Agaricomycetidae</taxon>
        <taxon>Agaricales</taxon>
        <taxon>Agaricineae</taxon>
        <taxon>Galeropsidaceae</taxon>
        <taxon>Panaeolus</taxon>
    </lineage>
</organism>
<feature type="compositionally biased region" description="Basic and acidic residues" evidence="1">
    <location>
        <begin position="154"/>
        <end position="165"/>
    </location>
</feature>
<comment type="caution">
    <text evidence="2">The sequence shown here is derived from an EMBL/GenBank/DDBJ whole genome shotgun (WGS) entry which is preliminary data.</text>
</comment>
<sequence length="269" mass="30464">MYTIGNAFGNRARATTATPSNPANRNERDERLAAAQASLKKKQILNTAENKKQTLDSAMKIDTPTPKDKEGQTDDEGNTTGDRSDEEMETSDQSSQHNGTNPPREEEYVVDNDLIDDFLKESTKAKVPNNEAKGTATRSPTPDRTATPPPPKNNETREPQRDPSPPRDPIITNPHLFLEPPSGGWPEVAITRRFLYKGTHVESFPHLENIPHPKFVAYIWGSKPKKEGSRDIKTIKEFIKNFMPEAKPKIFQPLCYELHRLRRLFSFLF</sequence>
<dbReference type="InParanoid" id="A0A409X7A5"/>
<gene>
    <name evidence="2" type="ORF">CVT24_009471</name>
</gene>
<dbReference type="EMBL" id="NHTK01004448">
    <property type="protein sequence ID" value="PPQ86607.1"/>
    <property type="molecule type" value="Genomic_DNA"/>
</dbReference>
<dbReference type="Proteomes" id="UP000284842">
    <property type="component" value="Unassembled WGS sequence"/>
</dbReference>
<evidence type="ECO:0000256" key="1">
    <source>
        <dbReference type="SAM" id="MobiDB-lite"/>
    </source>
</evidence>
<reference evidence="2 3" key="1">
    <citation type="journal article" date="2018" name="Evol. Lett.">
        <title>Horizontal gene cluster transfer increased hallucinogenic mushroom diversity.</title>
        <authorList>
            <person name="Reynolds H.T."/>
            <person name="Vijayakumar V."/>
            <person name="Gluck-Thaler E."/>
            <person name="Korotkin H.B."/>
            <person name="Matheny P.B."/>
            <person name="Slot J.C."/>
        </authorList>
    </citation>
    <scope>NUCLEOTIDE SEQUENCE [LARGE SCALE GENOMIC DNA]</scope>
    <source>
        <strain evidence="2 3">2629</strain>
    </source>
</reference>
<accession>A0A409X7A5</accession>
<evidence type="ECO:0000313" key="2">
    <source>
        <dbReference type="EMBL" id="PPQ86607.1"/>
    </source>
</evidence>